<organism evidence="2 3">
    <name type="scientific">Oryza rufipogon</name>
    <name type="common">Brownbeard rice</name>
    <name type="synonym">Asian wild rice</name>
    <dbReference type="NCBI Taxonomy" id="4529"/>
    <lineage>
        <taxon>Eukaryota</taxon>
        <taxon>Viridiplantae</taxon>
        <taxon>Streptophyta</taxon>
        <taxon>Embryophyta</taxon>
        <taxon>Tracheophyta</taxon>
        <taxon>Spermatophyta</taxon>
        <taxon>Magnoliopsida</taxon>
        <taxon>Liliopsida</taxon>
        <taxon>Poales</taxon>
        <taxon>Poaceae</taxon>
        <taxon>BOP clade</taxon>
        <taxon>Oryzoideae</taxon>
        <taxon>Oryzeae</taxon>
        <taxon>Oryzinae</taxon>
        <taxon>Oryza</taxon>
    </lineage>
</organism>
<reference evidence="3" key="1">
    <citation type="submission" date="2013-06" db="EMBL/GenBank/DDBJ databases">
        <authorList>
            <person name="Zhao Q."/>
        </authorList>
    </citation>
    <scope>NUCLEOTIDE SEQUENCE</scope>
    <source>
        <strain evidence="3">cv. W1943</strain>
    </source>
</reference>
<sequence length="264" mass="28973">MVTSRFGERQPPRRLLGDDGGPSVHGDGFLATAAAAASTARASWRRRRPQRPRRLLLGDGGGPSVHGGGGPSVHGDGGAPNVHGDGFFDGGGPSIDGTTTTKKASKGSYRRQEGGRNPRMHEYNKNGEKFRSARGPGGATSRTRPEAKKAVPKIGDEESPRRMSEMEFSDLLTGPLDLVVSTDDLTKFMLGMDMLLKHFIIYLEYPRESTRQAGIAEIGCCDFYKACFYMEKFYEVWHSMLETMNLLGCRPWSSIIEEFSHNAE</sequence>
<feature type="compositionally biased region" description="Basic and acidic residues" evidence="1">
    <location>
        <begin position="110"/>
        <end position="131"/>
    </location>
</feature>
<dbReference type="AlphaFoldDB" id="A0A0E0N0J3"/>
<feature type="region of interest" description="Disordered" evidence="1">
    <location>
        <begin position="1"/>
        <end position="162"/>
    </location>
</feature>
<keyword evidence="3" id="KW-1185">Reference proteome</keyword>
<feature type="compositionally biased region" description="Basic residues" evidence="1">
    <location>
        <begin position="43"/>
        <end position="54"/>
    </location>
</feature>
<reference evidence="2" key="2">
    <citation type="submission" date="2015-06" db="UniProtKB">
        <authorList>
            <consortium name="EnsemblPlants"/>
        </authorList>
    </citation>
    <scope>IDENTIFICATION</scope>
</reference>
<feature type="compositionally biased region" description="Low complexity" evidence="1">
    <location>
        <begin position="31"/>
        <end position="42"/>
    </location>
</feature>
<dbReference type="OMA" id="NPRMHEY"/>
<dbReference type="HOGENOM" id="CLU_1055183_0_0_1"/>
<feature type="compositionally biased region" description="Basic and acidic residues" evidence="1">
    <location>
        <begin position="143"/>
        <end position="162"/>
    </location>
</feature>
<name>A0A0E0N0J3_ORYRU</name>
<protein>
    <submittedName>
        <fullName evidence="2">Uncharacterized protein</fullName>
    </submittedName>
</protein>
<feature type="compositionally biased region" description="Gly residues" evidence="1">
    <location>
        <begin position="58"/>
        <end position="78"/>
    </location>
</feature>
<evidence type="ECO:0000256" key="1">
    <source>
        <dbReference type="SAM" id="MobiDB-lite"/>
    </source>
</evidence>
<dbReference type="Gramene" id="ORUFI01G28980.1">
    <property type="protein sequence ID" value="ORUFI01G28980.1"/>
    <property type="gene ID" value="ORUFI01G28980"/>
</dbReference>
<proteinExistence type="predicted"/>
<feature type="compositionally biased region" description="Basic and acidic residues" evidence="1">
    <location>
        <begin position="1"/>
        <end position="17"/>
    </location>
</feature>
<evidence type="ECO:0000313" key="3">
    <source>
        <dbReference type="Proteomes" id="UP000008022"/>
    </source>
</evidence>
<dbReference type="EnsemblPlants" id="ORUFI01G28980.1">
    <property type="protein sequence ID" value="ORUFI01G28980.1"/>
    <property type="gene ID" value="ORUFI01G28980"/>
</dbReference>
<evidence type="ECO:0000313" key="2">
    <source>
        <dbReference type="EnsemblPlants" id="ORUFI01G28980.1"/>
    </source>
</evidence>
<accession>A0A0E0N0J3</accession>
<dbReference type="Proteomes" id="UP000008022">
    <property type="component" value="Unassembled WGS sequence"/>
</dbReference>